<evidence type="ECO:0000256" key="2">
    <source>
        <dbReference type="ARBA" id="ARBA00004236"/>
    </source>
</evidence>
<reference evidence="11" key="1">
    <citation type="submission" date="2021-05" db="EMBL/GenBank/DDBJ databases">
        <authorList>
            <person name="Pietrasiak N."/>
            <person name="Ward R."/>
            <person name="Stajich J.E."/>
            <person name="Kurbessoian T."/>
        </authorList>
    </citation>
    <scope>NUCLEOTIDE SEQUENCE</scope>
    <source>
        <strain evidence="11">UHER 2000/2452</strain>
    </source>
</reference>
<evidence type="ECO:0000313" key="12">
    <source>
        <dbReference type="Proteomes" id="UP000757435"/>
    </source>
</evidence>
<keyword evidence="6" id="KW-0472">Membrane</keyword>
<dbReference type="Pfam" id="PF10099">
    <property type="entry name" value="RskA_C"/>
    <property type="match status" value="1"/>
</dbReference>
<evidence type="ECO:0000256" key="9">
    <source>
        <dbReference type="SAM" id="MobiDB-lite"/>
    </source>
</evidence>
<evidence type="ECO:0000313" key="11">
    <source>
        <dbReference type="EMBL" id="MBW4657390.1"/>
    </source>
</evidence>
<evidence type="ECO:0000256" key="5">
    <source>
        <dbReference type="ARBA" id="ARBA00022989"/>
    </source>
</evidence>
<evidence type="ECO:0000256" key="6">
    <source>
        <dbReference type="ARBA" id="ARBA00023136"/>
    </source>
</evidence>
<keyword evidence="4" id="KW-0812">Transmembrane</keyword>
<feature type="domain" description="Anti-sigma K factor RskA C-terminal" evidence="10">
    <location>
        <begin position="132"/>
        <end position="263"/>
    </location>
</feature>
<accession>A0A951Q8R7</accession>
<evidence type="ECO:0000256" key="3">
    <source>
        <dbReference type="ARBA" id="ARBA00022475"/>
    </source>
</evidence>
<comment type="subcellular location">
    <subcellularLocation>
        <location evidence="2">Cell membrane</location>
    </subcellularLocation>
    <subcellularLocation>
        <location evidence="1">Membrane</location>
        <topology evidence="1">Single-pass membrane protein</topology>
    </subcellularLocation>
</comment>
<dbReference type="AlphaFoldDB" id="A0A951Q8R7"/>
<evidence type="ECO:0000256" key="8">
    <source>
        <dbReference type="ARBA" id="ARBA00030803"/>
    </source>
</evidence>
<comment type="caution">
    <text evidence="11">The sequence shown here is derived from an EMBL/GenBank/DDBJ whole genome shotgun (WGS) entry which is preliminary data.</text>
</comment>
<name>A0A951Q8R7_9CYAN</name>
<evidence type="ECO:0000259" key="10">
    <source>
        <dbReference type="Pfam" id="PF10099"/>
    </source>
</evidence>
<dbReference type="PANTHER" id="PTHR37461:SF1">
    <property type="entry name" value="ANTI-SIGMA-K FACTOR RSKA"/>
    <property type="match status" value="1"/>
</dbReference>
<proteinExistence type="predicted"/>
<protein>
    <recommendedName>
        <fullName evidence="8">Regulator of SigK</fullName>
    </recommendedName>
    <alternativeName>
        <fullName evidence="7">Sigma-K anti-sigma factor RskA</fullName>
    </alternativeName>
</protein>
<dbReference type="InterPro" id="IPR041916">
    <property type="entry name" value="Anti_sigma_zinc_sf"/>
</dbReference>
<feature type="compositionally biased region" description="Polar residues" evidence="9">
    <location>
        <begin position="81"/>
        <end position="90"/>
    </location>
</feature>
<dbReference type="InterPro" id="IPR051474">
    <property type="entry name" value="Anti-sigma-K/W_factor"/>
</dbReference>
<keyword evidence="5" id="KW-1133">Transmembrane helix</keyword>
<dbReference type="GO" id="GO:0005886">
    <property type="term" value="C:plasma membrane"/>
    <property type="evidence" value="ECO:0007669"/>
    <property type="project" value="UniProtKB-SubCell"/>
</dbReference>
<evidence type="ECO:0000256" key="4">
    <source>
        <dbReference type="ARBA" id="ARBA00022692"/>
    </source>
</evidence>
<dbReference type="Gene3D" id="1.10.10.1320">
    <property type="entry name" value="Anti-sigma factor, zinc-finger domain"/>
    <property type="match status" value="1"/>
</dbReference>
<dbReference type="InterPro" id="IPR018764">
    <property type="entry name" value="RskA_C"/>
</dbReference>
<gene>
    <name evidence="11" type="ORF">KME15_01855</name>
</gene>
<dbReference type="Proteomes" id="UP000757435">
    <property type="component" value="Unassembled WGS sequence"/>
</dbReference>
<reference evidence="11" key="2">
    <citation type="journal article" date="2022" name="Microbiol. Resour. Announc.">
        <title>Metagenome Sequencing to Explore Phylogenomics of Terrestrial Cyanobacteria.</title>
        <authorList>
            <person name="Ward R.D."/>
            <person name="Stajich J.E."/>
            <person name="Johansen J.R."/>
            <person name="Huntemann M."/>
            <person name="Clum A."/>
            <person name="Foster B."/>
            <person name="Foster B."/>
            <person name="Roux S."/>
            <person name="Palaniappan K."/>
            <person name="Varghese N."/>
            <person name="Mukherjee S."/>
            <person name="Reddy T.B.K."/>
            <person name="Daum C."/>
            <person name="Copeland A."/>
            <person name="Chen I.A."/>
            <person name="Ivanova N.N."/>
            <person name="Kyrpides N.C."/>
            <person name="Shapiro N."/>
            <person name="Eloe-Fadrosh E.A."/>
            <person name="Pietrasiak N."/>
        </authorList>
    </citation>
    <scope>NUCLEOTIDE SEQUENCE</scope>
    <source>
        <strain evidence="11">UHER 2000/2452</strain>
    </source>
</reference>
<dbReference type="PANTHER" id="PTHR37461">
    <property type="entry name" value="ANTI-SIGMA-K FACTOR RSKA"/>
    <property type="match status" value="1"/>
</dbReference>
<dbReference type="GO" id="GO:0016989">
    <property type="term" value="F:sigma factor antagonist activity"/>
    <property type="evidence" value="ECO:0007669"/>
    <property type="project" value="TreeGrafter"/>
</dbReference>
<organism evidence="11 12">
    <name type="scientific">Drouetiella hepatica Uher 2000/2452</name>
    <dbReference type="NCBI Taxonomy" id="904376"/>
    <lineage>
        <taxon>Bacteria</taxon>
        <taxon>Bacillati</taxon>
        <taxon>Cyanobacteriota</taxon>
        <taxon>Cyanophyceae</taxon>
        <taxon>Oculatellales</taxon>
        <taxon>Oculatellaceae</taxon>
        <taxon>Drouetiella</taxon>
    </lineage>
</organism>
<dbReference type="EMBL" id="JAHHHD010000001">
    <property type="protein sequence ID" value="MBW4657390.1"/>
    <property type="molecule type" value="Genomic_DNA"/>
</dbReference>
<keyword evidence="3" id="KW-1003">Cell membrane</keyword>
<feature type="compositionally biased region" description="Basic and acidic residues" evidence="9">
    <location>
        <begin position="92"/>
        <end position="101"/>
    </location>
</feature>
<evidence type="ECO:0000256" key="1">
    <source>
        <dbReference type="ARBA" id="ARBA00004167"/>
    </source>
</evidence>
<sequence>MTSALPSNWQELIAGYALGDLSPEEAEELQHLLAENPDLIAEVASLQEVLALMPYGLSQQVPSTQLRDSILMAVEASSAMSNSFTDSPTRNRFVDSKDNEPNNRSIASLQAIGGEDSGLPSRRRSAWYGIGGTIAAVALVALGIDNYRLRQETQQAKSVIAALQQRGTQTIALEGTQEANAASGSLLIAESRQVFMVAKDLPVLPEGQVYRLWAMPSSGKNPAFCGQFSAKTNGSVTTQWVTPEVSCQSTTVQMLITSEKASDPPLPKGSLVMQSRI</sequence>
<dbReference type="GO" id="GO:0006417">
    <property type="term" value="P:regulation of translation"/>
    <property type="evidence" value="ECO:0007669"/>
    <property type="project" value="TreeGrafter"/>
</dbReference>
<feature type="region of interest" description="Disordered" evidence="9">
    <location>
        <begin position="81"/>
        <end position="102"/>
    </location>
</feature>
<evidence type="ECO:0000256" key="7">
    <source>
        <dbReference type="ARBA" id="ARBA00029829"/>
    </source>
</evidence>